<reference evidence="2 3" key="1">
    <citation type="submission" date="2019-06" db="EMBL/GenBank/DDBJ databases">
        <title>Genomic Encyclopedia of Type Strains, Phase IV (KMG-V): Genome sequencing to study the core and pangenomes of soil and plant-associated prokaryotes.</title>
        <authorList>
            <person name="Whitman W."/>
        </authorList>
    </citation>
    <scope>NUCLEOTIDE SEQUENCE [LARGE SCALE GENOMIC DNA]</scope>
    <source>
        <strain evidence="2 3">BR 11796</strain>
    </source>
</reference>
<gene>
    <name evidence="2" type="ORF">FBZ82_10180</name>
</gene>
<proteinExistence type="predicted"/>
<name>A0A560BN74_AZOBR</name>
<dbReference type="Pfam" id="PF09983">
    <property type="entry name" value="JetD_C"/>
    <property type="match status" value="1"/>
</dbReference>
<feature type="domain" description="Wadjet protein JetD C-terminal" evidence="1">
    <location>
        <begin position="126"/>
        <end position="222"/>
    </location>
</feature>
<dbReference type="AlphaFoldDB" id="A0A560BN74"/>
<accession>A0A560BN74</accession>
<dbReference type="EMBL" id="VITF01000001">
    <property type="protein sequence ID" value="TWA74067.1"/>
    <property type="molecule type" value="Genomic_DNA"/>
</dbReference>
<evidence type="ECO:0000259" key="1">
    <source>
        <dbReference type="Pfam" id="PF09983"/>
    </source>
</evidence>
<dbReference type="InterPro" id="IPR024534">
    <property type="entry name" value="JetD_C"/>
</dbReference>
<evidence type="ECO:0000313" key="2">
    <source>
        <dbReference type="EMBL" id="TWA74067.1"/>
    </source>
</evidence>
<sequence length="272" mass="29459">MPAVPLFDDVAGDVSDDDPMATIDAVAACVAGEDANLRDNEIVRKEAEAAQARLEAIQTFKEDFVSKMRGAFDVMDGLLGELNRQLHKRSFHGLAYRFARQEAPGYRDMTRSSSGRPILGWRKPLLILTVENLTSFHRQVREARQADVCVVYTGGFPSLTVIRVLRHLLRAAPTPPRLFHWGDVDAGGARIAGHLEDSLGTAVVPHLMDASTVRRFGRAGRAGDVRALSRRPGAVGIIARTIAETGLLLEQEAVDPVPVGNASGSVPHQRGG</sequence>
<comment type="caution">
    <text evidence="2">The sequence shown here is derived from an EMBL/GenBank/DDBJ whole genome shotgun (WGS) entry which is preliminary data.</text>
</comment>
<evidence type="ECO:0000313" key="3">
    <source>
        <dbReference type="Proteomes" id="UP000316083"/>
    </source>
</evidence>
<dbReference type="Proteomes" id="UP000316083">
    <property type="component" value="Unassembled WGS sequence"/>
</dbReference>
<protein>
    <submittedName>
        <fullName evidence="2">Uncharacterized protein DUF2220</fullName>
    </submittedName>
</protein>
<organism evidence="2 3">
    <name type="scientific">Azospirillum brasilense</name>
    <dbReference type="NCBI Taxonomy" id="192"/>
    <lineage>
        <taxon>Bacteria</taxon>
        <taxon>Pseudomonadati</taxon>
        <taxon>Pseudomonadota</taxon>
        <taxon>Alphaproteobacteria</taxon>
        <taxon>Rhodospirillales</taxon>
        <taxon>Azospirillaceae</taxon>
        <taxon>Azospirillum</taxon>
    </lineage>
</organism>